<proteinExistence type="predicted"/>
<dbReference type="Proteomes" id="UP001165960">
    <property type="component" value="Unassembled WGS sequence"/>
</dbReference>
<evidence type="ECO:0000313" key="2">
    <source>
        <dbReference type="Proteomes" id="UP001165960"/>
    </source>
</evidence>
<accession>A0ACC2TX20</accession>
<protein>
    <submittedName>
        <fullName evidence="1">Uncharacterized protein</fullName>
    </submittedName>
</protein>
<name>A0ACC2TX20_9FUNG</name>
<reference evidence="1" key="1">
    <citation type="submission" date="2022-04" db="EMBL/GenBank/DDBJ databases">
        <title>Genome of the entomopathogenic fungus Entomophthora muscae.</title>
        <authorList>
            <person name="Elya C."/>
            <person name="Lovett B.R."/>
            <person name="Lee E."/>
            <person name="Macias A.M."/>
            <person name="Hajek A.E."/>
            <person name="De Bivort B.L."/>
            <person name="Kasson M.T."/>
            <person name="De Fine Licht H.H."/>
            <person name="Stajich J.E."/>
        </authorList>
    </citation>
    <scope>NUCLEOTIDE SEQUENCE</scope>
    <source>
        <strain evidence="1">Berkeley</strain>
    </source>
</reference>
<evidence type="ECO:0000313" key="1">
    <source>
        <dbReference type="EMBL" id="KAJ9079047.1"/>
    </source>
</evidence>
<organism evidence="1 2">
    <name type="scientific">Entomophthora muscae</name>
    <dbReference type="NCBI Taxonomy" id="34485"/>
    <lineage>
        <taxon>Eukaryota</taxon>
        <taxon>Fungi</taxon>
        <taxon>Fungi incertae sedis</taxon>
        <taxon>Zoopagomycota</taxon>
        <taxon>Entomophthoromycotina</taxon>
        <taxon>Entomophthoromycetes</taxon>
        <taxon>Entomophthorales</taxon>
        <taxon>Entomophthoraceae</taxon>
        <taxon>Entomophthora</taxon>
    </lineage>
</organism>
<gene>
    <name evidence="1" type="ORF">DSO57_1000682</name>
</gene>
<comment type="caution">
    <text evidence="1">The sequence shown here is derived from an EMBL/GenBank/DDBJ whole genome shotgun (WGS) entry which is preliminary data.</text>
</comment>
<sequence>MQFEASCTAYGLVLKSIESTLITHFQTDGSTYNQAILASTYKEIEAVQANLAPSALKPEQQVDFNKTAFEYCLRQFAWGFRAKMEALSQSFTCLFLMFDFLFFVADKGACDESFPLLTIQELSSATSAGDLMHIVAYLSDRILIVTNQMIPARGKGLAILRFFNELQRRCSTLNQAHLIGELKIMLTLAFPLNDRSGLNPRGDFDTSFQVVPDLSRGQNLPAEVQQEFLSFWKLQDYLANPLPLFEGSVFEEFKTNVNWCLKTFEVNIRDARSKVRAHRKYHEKRLPPSKEEFIPPLAAPRFLPDICLLPSQMCEPDFQKTILVQMLILFQYLQSITPETLAKLPAAVKPPADFMWKEAQLQWISERTEKIYWLLKEIPFGSDKFHRFIRGTLETEPIYASRKNVGAKLPSKADEIAEAERLEKNAQDSKAMLAKPPVPLEIMPTSKRLEFLMNLGEANKSFPTGVSLKRGRPSLDEFLSEKTKVVKGLEDRDDYRLGLSWKALRLAYKTQTRTILLSKSLDIMDVKAASDTLKLESAKVSPKPE</sequence>
<keyword evidence="2" id="KW-1185">Reference proteome</keyword>
<dbReference type="EMBL" id="QTSX02002131">
    <property type="protein sequence ID" value="KAJ9079047.1"/>
    <property type="molecule type" value="Genomic_DNA"/>
</dbReference>